<sequence length="80" mass="9372">MRSGRAPLARDDGNCLRIFKVDFRFHRHASVEEDSIMSDLGFGADRSMPIPTRFRRVTRIGDSPRRTRLRLFRRVTDLPL</sequence>
<dbReference type="Proteomes" id="UP000056453">
    <property type="component" value="Unassembled WGS sequence"/>
</dbReference>
<dbReference type="EMBL" id="LPBJ01000013">
    <property type="protein sequence ID" value="KVQ02937.1"/>
    <property type="molecule type" value="Genomic_DNA"/>
</dbReference>
<proteinExistence type="predicted"/>
<comment type="caution">
    <text evidence="1">The sequence shown here is derived from an EMBL/GenBank/DDBJ whole genome shotgun (WGS) entry which is preliminary data.</text>
</comment>
<accession>A0AAW3N2S5</accession>
<dbReference type="AlphaFoldDB" id="A0AAW3N2S5"/>
<protein>
    <submittedName>
        <fullName evidence="1">Uncharacterized protein</fullName>
    </submittedName>
</protein>
<evidence type="ECO:0000313" key="1">
    <source>
        <dbReference type="EMBL" id="KVQ02937.1"/>
    </source>
</evidence>
<keyword evidence="2" id="KW-1185">Reference proteome</keyword>
<evidence type="ECO:0000313" key="2">
    <source>
        <dbReference type="Proteomes" id="UP000056453"/>
    </source>
</evidence>
<name>A0AAW3N2S5_9BURK</name>
<organism evidence="1 2">
    <name type="scientific">Burkholderia ubonensis</name>
    <dbReference type="NCBI Taxonomy" id="101571"/>
    <lineage>
        <taxon>Bacteria</taxon>
        <taxon>Pseudomonadati</taxon>
        <taxon>Pseudomonadota</taxon>
        <taxon>Betaproteobacteria</taxon>
        <taxon>Burkholderiales</taxon>
        <taxon>Burkholderiaceae</taxon>
        <taxon>Burkholderia</taxon>
        <taxon>Burkholderia cepacia complex</taxon>
    </lineage>
</organism>
<gene>
    <name evidence="1" type="ORF">WJ96_30590</name>
</gene>
<reference evidence="1 2" key="1">
    <citation type="submission" date="2015-11" db="EMBL/GenBank/DDBJ databases">
        <title>Expanding the genomic diversity of Burkholderia species for the development of highly accurate diagnostics.</title>
        <authorList>
            <person name="Sahl J."/>
            <person name="Keim P."/>
            <person name="Wagner D."/>
        </authorList>
    </citation>
    <scope>NUCLEOTIDE SEQUENCE [LARGE SCALE GENOMIC DNA]</scope>
    <source>
        <strain evidence="1 2">MSMB1808WGS</strain>
    </source>
</reference>